<dbReference type="EMBL" id="CAJNOK010016453">
    <property type="protein sequence ID" value="CAF1245733.1"/>
    <property type="molecule type" value="Genomic_DNA"/>
</dbReference>
<dbReference type="Proteomes" id="UP000682733">
    <property type="component" value="Unassembled WGS sequence"/>
</dbReference>
<evidence type="ECO:0000313" key="3">
    <source>
        <dbReference type="Proteomes" id="UP000682733"/>
    </source>
</evidence>
<reference evidence="2" key="1">
    <citation type="submission" date="2021-02" db="EMBL/GenBank/DDBJ databases">
        <authorList>
            <person name="Nowell W R."/>
        </authorList>
    </citation>
    <scope>NUCLEOTIDE SEQUENCE</scope>
</reference>
<organism evidence="2 3">
    <name type="scientific">Didymodactylos carnosus</name>
    <dbReference type="NCBI Taxonomy" id="1234261"/>
    <lineage>
        <taxon>Eukaryota</taxon>
        <taxon>Metazoa</taxon>
        <taxon>Spiralia</taxon>
        <taxon>Gnathifera</taxon>
        <taxon>Rotifera</taxon>
        <taxon>Eurotatoria</taxon>
        <taxon>Bdelloidea</taxon>
        <taxon>Philodinida</taxon>
        <taxon>Philodinidae</taxon>
        <taxon>Didymodactylos</taxon>
    </lineage>
</organism>
<accession>A0A8S2PG82</accession>
<evidence type="ECO:0000313" key="1">
    <source>
        <dbReference type="EMBL" id="CAF1245733.1"/>
    </source>
</evidence>
<dbReference type="EMBL" id="CAJOBA010038001">
    <property type="protein sequence ID" value="CAF4053239.1"/>
    <property type="molecule type" value="Genomic_DNA"/>
</dbReference>
<dbReference type="Proteomes" id="UP000677228">
    <property type="component" value="Unassembled WGS sequence"/>
</dbReference>
<sequence>MESVNLKEKFRRMIHPLINLKPEEHELNEPAWELENSETMTRLIDTVYCLKPFFEMNDCLEFIRGNASKKIFFISSGTLGKEIVPQIAEWSQVHGIYIFCGNILYHKDWAINYCDHITSILEHQDDLLLRLTRDIAEYLEKKGDHYSALGETVKVKHCYAWAIKLLLRTRDMGGRNYQDMHDRLMRKFAKAETSREESENNVIQRIK</sequence>
<dbReference type="AlphaFoldDB" id="A0A8S2PG82"/>
<evidence type="ECO:0000313" key="2">
    <source>
        <dbReference type="EMBL" id="CAF4053239.1"/>
    </source>
</evidence>
<comment type="caution">
    <text evidence="2">The sequence shown here is derived from an EMBL/GenBank/DDBJ whole genome shotgun (WGS) entry which is preliminary data.</text>
</comment>
<gene>
    <name evidence="1" type="ORF">OVA965_LOCUS26038</name>
    <name evidence="2" type="ORF">TMI583_LOCUS26770</name>
</gene>
<protein>
    <submittedName>
        <fullName evidence="2">Uncharacterized protein</fullName>
    </submittedName>
</protein>
<name>A0A8S2PG82_9BILA</name>
<proteinExistence type="predicted"/>